<comment type="caution">
    <text evidence="1">The sequence shown here is derived from an EMBL/GenBank/DDBJ whole genome shotgun (WGS) entry which is preliminary data.</text>
</comment>
<keyword evidence="2" id="KW-1185">Reference proteome</keyword>
<evidence type="ECO:0000313" key="1">
    <source>
        <dbReference type="EMBL" id="MEF3835871.1"/>
    </source>
</evidence>
<dbReference type="RefSeq" id="WP_303308147.1">
    <property type="nucleotide sequence ID" value="NZ_JAODOP010000004.1"/>
</dbReference>
<accession>A0ABU7XZP7</accession>
<reference evidence="1 2" key="1">
    <citation type="submission" date="2022-09" db="EMBL/GenBank/DDBJ databases">
        <title>Genome sequencing of Flavivirga sp. MEBiC05379.</title>
        <authorList>
            <person name="Oh H.-M."/>
            <person name="Kwon K.K."/>
            <person name="Park M.J."/>
            <person name="Yang S.-H."/>
        </authorList>
    </citation>
    <scope>NUCLEOTIDE SEQUENCE [LARGE SCALE GENOMIC DNA]</scope>
    <source>
        <strain evidence="1 2">MEBiC05379</strain>
    </source>
</reference>
<name>A0ABU7XZP7_9FLAO</name>
<protein>
    <submittedName>
        <fullName evidence="1">Uncharacterized protein</fullName>
    </submittedName>
</protein>
<evidence type="ECO:0000313" key="2">
    <source>
        <dbReference type="Proteomes" id="UP001337305"/>
    </source>
</evidence>
<proteinExistence type="predicted"/>
<dbReference type="EMBL" id="JAODOP010000004">
    <property type="protein sequence ID" value="MEF3835871.1"/>
    <property type="molecule type" value="Genomic_DNA"/>
</dbReference>
<sequence length="251" mass="29153">MSRSFWIEQKNEPNAPKELSITFDEPKKSLFSSFNNINDNNYEVDGRIDDRLNISHIKVHDTDSYIMLGDIDKTLMNNEFSQYINLVVSGTLYEFLEQQFSQRLGETFANRKEVKTAVFQVLFTDNRFLGQEDAKPKKMFKEMFPYVYEVFRQIKSKDKSLLPRLLQSIESYLMIDVIAKRISVEYPDAPIFTIHDSISTTAEYVDVVEAIMTEELTKAIGHAPKLEPEVWCKSNMVKHLETLKEKAKVVA</sequence>
<gene>
    <name evidence="1" type="ORF">N1F79_22295</name>
</gene>
<dbReference type="Proteomes" id="UP001337305">
    <property type="component" value="Unassembled WGS sequence"/>
</dbReference>
<organism evidence="1 2">
    <name type="scientific">Flavivirga spongiicola</name>
    <dbReference type="NCBI Taxonomy" id="421621"/>
    <lineage>
        <taxon>Bacteria</taxon>
        <taxon>Pseudomonadati</taxon>
        <taxon>Bacteroidota</taxon>
        <taxon>Flavobacteriia</taxon>
        <taxon>Flavobacteriales</taxon>
        <taxon>Flavobacteriaceae</taxon>
        <taxon>Flavivirga</taxon>
    </lineage>
</organism>